<comment type="caution">
    <text evidence="2">The sequence shown here is derived from an EMBL/GenBank/DDBJ whole genome shotgun (WGS) entry which is preliminary data.</text>
</comment>
<evidence type="ECO:0000313" key="2">
    <source>
        <dbReference type="EMBL" id="CBI00178.1"/>
    </source>
</evidence>
<dbReference type="AlphaFoldDB" id="E6PZ19"/>
<name>E6PZ19_9ZZZZ</name>
<dbReference type="Pfam" id="PF00753">
    <property type="entry name" value="Lactamase_B"/>
    <property type="match status" value="1"/>
</dbReference>
<proteinExistence type="predicted"/>
<dbReference type="Gene3D" id="3.60.15.10">
    <property type="entry name" value="Ribonuclease Z/Hydroxyacylglutathione hydrolase-like"/>
    <property type="match status" value="1"/>
</dbReference>
<dbReference type="InterPro" id="IPR001279">
    <property type="entry name" value="Metallo-B-lactamas"/>
</dbReference>
<dbReference type="NCBIfam" id="NF033105">
    <property type="entry name" value="bla_subclass_B3"/>
    <property type="match status" value="1"/>
</dbReference>
<feature type="domain" description="Metallo-beta-lactamase" evidence="1">
    <location>
        <begin position="54"/>
        <end position="247"/>
    </location>
</feature>
<organism evidence="2">
    <name type="scientific">mine drainage metagenome</name>
    <dbReference type="NCBI Taxonomy" id="410659"/>
    <lineage>
        <taxon>unclassified sequences</taxon>
        <taxon>metagenomes</taxon>
        <taxon>ecological metagenomes</taxon>
    </lineage>
</organism>
<protein>
    <submittedName>
        <fullName evidence="2">Beta-lactamase-like</fullName>
    </submittedName>
</protein>
<dbReference type="SMART" id="SM00849">
    <property type="entry name" value="Lactamase_B"/>
    <property type="match status" value="1"/>
</dbReference>
<dbReference type="PANTHER" id="PTHR42951:SF17">
    <property type="entry name" value="METALLO-BETA-LACTAMASE DOMAIN-CONTAINING PROTEIN"/>
    <property type="match status" value="1"/>
</dbReference>
<reference evidence="2" key="1">
    <citation type="submission" date="2009-10" db="EMBL/GenBank/DDBJ databases">
        <title>Diversity of trophic interactions inside an arsenic-rich microbial ecosystem.</title>
        <authorList>
            <person name="Bertin P.N."/>
            <person name="Heinrich-Salmeron A."/>
            <person name="Pelletier E."/>
            <person name="Goulhen-Chollet F."/>
            <person name="Arsene-Ploetze F."/>
            <person name="Gallien S."/>
            <person name="Calteau A."/>
            <person name="Vallenet D."/>
            <person name="Casiot C."/>
            <person name="Chane-Woon-Ming B."/>
            <person name="Giloteaux L."/>
            <person name="Barakat M."/>
            <person name="Bonnefoy V."/>
            <person name="Bruneel O."/>
            <person name="Chandler M."/>
            <person name="Cleiss J."/>
            <person name="Duran R."/>
            <person name="Elbaz-Poulichet F."/>
            <person name="Fonknechten N."/>
            <person name="Lauga B."/>
            <person name="Mornico D."/>
            <person name="Ortet P."/>
            <person name="Schaeffer C."/>
            <person name="Siguier P."/>
            <person name="Alexander Thil Smith A."/>
            <person name="Van Dorsselaer A."/>
            <person name="Weissenbach J."/>
            <person name="Medigue C."/>
            <person name="Le Paslier D."/>
        </authorList>
    </citation>
    <scope>NUCLEOTIDE SEQUENCE</scope>
</reference>
<dbReference type="PANTHER" id="PTHR42951">
    <property type="entry name" value="METALLO-BETA-LACTAMASE DOMAIN-CONTAINING"/>
    <property type="match status" value="1"/>
</dbReference>
<gene>
    <name evidence="2" type="ORF">CARN3_1174</name>
</gene>
<dbReference type="InterPro" id="IPR036866">
    <property type="entry name" value="RibonucZ/Hydroxyglut_hydro"/>
</dbReference>
<accession>E6PZ19</accession>
<dbReference type="InterPro" id="IPR050855">
    <property type="entry name" value="NDM-1-like"/>
</dbReference>
<sequence length="303" mass="32610">MVVCRRFLLSCAALVILSLGHIPGVALAEVPSDWTAPQKPFHIAGNLYYVGSRDLAAYLIVTPAGDILLNANLATSSPQIRSSVRALGYHWRDIKILLLSQPHYDHAAGAAQVLRETGAKLMVMAGDAEVVEAGDAHDFGGRELLPYTPAHVTRVLHDGDTIALGGTVLTAHKTAGHSSGCTTWTLDVPLNGQPRHVVIVGGYAALSSYRLVATPTQPASYPGIAQDFEHTFAELRALPCDIFLGAHGSYFGMQQKLARLSIEGSKVWIDPAGYRQMIAEAEKQFKTKLAAQQATALRQPSRR</sequence>
<dbReference type="SUPFAM" id="SSF56281">
    <property type="entry name" value="Metallo-hydrolase/oxidoreductase"/>
    <property type="match status" value="1"/>
</dbReference>
<evidence type="ECO:0000259" key="1">
    <source>
        <dbReference type="SMART" id="SM00849"/>
    </source>
</evidence>
<dbReference type="EMBL" id="CABN01000100">
    <property type="protein sequence ID" value="CBI00178.1"/>
    <property type="molecule type" value="Genomic_DNA"/>
</dbReference>